<dbReference type="EMBL" id="CP020991">
    <property type="protein sequence ID" value="AUO19787.1"/>
    <property type="molecule type" value="Genomic_DNA"/>
</dbReference>
<evidence type="ECO:0000313" key="8">
    <source>
        <dbReference type="EMBL" id="AUO19787.1"/>
    </source>
</evidence>
<keyword evidence="6" id="KW-1133">Transmembrane helix</keyword>
<evidence type="ECO:0000313" key="9">
    <source>
        <dbReference type="Proteomes" id="UP000235589"/>
    </source>
</evidence>
<accession>A0A2K9P3F3</accession>
<dbReference type="InterPro" id="IPR036286">
    <property type="entry name" value="LexA/Signal_pep-like_sf"/>
</dbReference>
<dbReference type="PANTHER" id="PTHR43390:SF1">
    <property type="entry name" value="CHLOROPLAST PROCESSING PEPTIDASE"/>
    <property type="match status" value="1"/>
</dbReference>
<dbReference type="RefSeq" id="WP_102365963.1">
    <property type="nucleotide sequence ID" value="NZ_CP020991.1"/>
</dbReference>
<comment type="catalytic activity">
    <reaction evidence="1 6">
        <text>Cleavage of hydrophobic, N-terminal signal or leader sequences from secreted and periplasmic proteins.</text>
        <dbReference type="EC" id="3.4.21.89"/>
    </reaction>
</comment>
<dbReference type="InterPro" id="IPR019533">
    <property type="entry name" value="Peptidase_S26"/>
</dbReference>
<dbReference type="GO" id="GO:0005886">
    <property type="term" value="C:plasma membrane"/>
    <property type="evidence" value="ECO:0007669"/>
    <property type="project" value="UniProtKB-SubCell"/>
</dbReference>
<keyword evidence="5 6" id="KW-0378">Hydrolase</keyword>
<dbReference type="Gene3D" id="2.10.109.10">
    <property type="entry name" value="Umud Fragment, subunit A"/>
    <property type="match status" value="1"/>
</dbReference>
<evidence type="ECO:0000256" key="1">
    <source>
        <dbReference type="ARBA" id="ARBA00000677"/>
    </source>
</evidence>
<dbReference type="Pfam" id="PF10502">
    <property type="entry name" value="Peptidase_S26"/>
    <property type="match status" value="1"/>
</dbReference>
<dbReference type="EC" id="3.4.21.89" evidence="4 6"/>
<sequence>MKLNDANTVAASNGVHKDINKKNNPAFKWAFIIIGAVVVVMLAMFFIKTFVISVVTVSGTSMEPAIREGESWLINKTNQNYQKNDIITFYSNEDRKNAVVSRIIAVEGDTVYIDFNSGDIYVNNEMIDEPYVSEKTKTGGKYITSLIEDGKYGAGTPIVVEKDHVFVMGDNRNNSRDSREFGPISTSSVFGIIFKKIK</sequence>
<dbReference type="GO" id="GO:0004252">
    <property type="term" value="F:serine-type endopeptidase activity"/>
    <property type="evidence" value="ECO:0007669"/>
    <property type="project" value="InterPro"/>
</dbReference>
<reference evidence="8 9" key="1">
    <citation type="submission" date="2017-04" db="EMBL/GenBank/DDBJ databases">
        <title>Monoglobus pectinilyticus 14 draft genome.</title>
        <authorList>
            <person name="Kim C."/>
            <person name="Rosendale D.I."/>
            <person name="Kelly W.J."/>
            <person name="Tannock G.W."/>
            <person name="Patchett M.L."/>
            <person name="Jordens J.Z."/>
        </authorList>
    </citation>
    <scope>NUCLEOTIDE SEQUENCE [LARGE SCALE GENOMIC DNA]</scope>
    <source>
        <strain evidence="8 9">14</strain>
    </source>
</reference>
<protein>
    <recommendedName>
        <fullName evidence="4 6">Signal peptidase I</fullName>
        <ecNumber evidence="4 6">3.4.21.89</ecNumber>
    </recommendedName>
</protein>
<dbReference type="KEGG" id="mpec:B9O19_01631"/>
<dbReference type="InterPro" id="IPR019758">
    <property type="entry name" value="Pept_S26A_signal_pept_1_CS"/>
</dbReference>
<feature type="transmembrane region" description="Helical" evidence="6">
    <location>
        <begin position="26"/>
        <end position="47"/>
    </location>
</feature>
<evidence type="ECO:0000256" key="2">
    <source>
        <dbReference type="ARBA" id="ARBA00004401"/>
    </source>
</evidence>
<keyword evidence="9" id="KW-1185">Reference proteome</keyword>
<keyword evidence="6" id="KW-0645">Protease</keyword>
<dbReference type="AlphaFoldDB" id="A0A2K9P3F3"/>
<proteinExistence type="inferred from homology"/>
<dbReference type="GO" id="GO:0006465">
    <property type="term" value="P:signal peptide processing"/>
    <property type="evidence" value="ECO:0007669"/>
    <property type="project" value="InterPro"/>
</dbReference>
<name>A0A2K9P3F3_9FIRM</name>
<keyword evidence="6" id="KW-0472">Membrane</keyword>
<dbReference type="PANTHER" id="PTHR43390">
    <property type="entry name" value="SIGNAL PEPTIDASE I"/>
    <property type="match status" value="1"/>
</dbReference>
<comment type="subcellular location">
    <subcellularLocation>
        <location evidence="2">Cell membrane</location>
        <topology evidence="2">Single-pass type II membrane protein</topology>
    </subcellularLocation>
    <subcellularLocation>
        <location evidence="6">Membrane</location>
        <topology evidence="6">Single-pass type II membrane protein</topology>
    </subcellularLocation>
</comment>
<dbReference type="Proteomes" id="UP000235589">
    <property type="component" value="Chromosome"/>
</dbReference>
<organism evidence="8 9">
    <name type="scientific">Monoglobus pectinilyticus</name>
    <dbReference type="NCBI Taxonomy" id="1981510"/>
    <lineage>
        <taxon>Bacteria</taxon>
        <taxon>Bacillati</taxon>
        <taxon>Bacillota</taxon>
        <taxon>Clostridia</taxon>
        <taxon>Monoglobales</taxon>
        <taxon>Monoglobaceae</taxon>
        <taxon>Monoglobus</taxon>
    </lineage>
</organism>
<evidence type="ECO:0000256" key="4">
    <source>
        <dbReference type="ARBA" id="ARBA00013208"/>
    </source>
</evidence>
<comment type="similarity">
    <text evidence="3 6">Belongs to the peptidase S26 family.</text>
</comment>
<evidence type="ECO:0000256" key="3">
    <source>
        <dbReference type="ARBA" id="ARBA00009370"/>
    </source>
</evidence>
<dbReference type="OrthoDB" id="9802919at2"/>
<dbReference type="NCBIfam" id="TIGR02227">
    <property type="entry name" value="sigpep_I_bact"/>
    <property type="match status" value="1"/>
</dbReference>
<feature type="domain" description="Peptidase S26" evidence="7">
    <location>
        <begin position="34"/>
        <end position="192"/>
    </location>
</feature>
<dbReference type="SUPFAM" id="SSF51306">
    <property type="entry name" value="LexA/Signal peptidase"/>
    <property type="match status" value="1"/>
</dbReference>
<dbReference type="CDD" id="cd06530">
    <property type="entry name" value="S26_SPase_I"/>
    <property type="match status" value="1"/>
</dbReference>
<dbReference type="GeneID" id="98063021"/>
<dbReference type="GO" id="GO:0009003">
    <property type="term" value="F:signal peptidase activity"/>
    <property type="evidence" value="ECO:0007669"/>
    <property type="project" value="UniProtKB-EC"/>
</dbReference>
<evidence type="ECO:0000256" key="5">
    <source>
        <dbReference type="ARBA" id="ARBA00022801"/>
    </source>
</evidence>
<keyword evidence="6" id="KW-0812">Transmembrane</keyword>
<dbReference type="PRINTS" id="PR00727">
    <property type="entry name" value="LEADERPTASE"/>
</dbReference>
<gene>
    <name evidence="8" type="ORF">B9O19_01631</name>
</gene>
<evidence type="ECO:0000256" key="6">
    <source>
        <dbReference type="RuleBase" id="RU362042"/>
    </source>
</evidence>
<dbReference type="InterPro" id="IPR000223">
    <property type="entry name" value="Pept_S26A_signal_pept_1"/>
</dbReference>
<dbReference type="PROSITE" id="PS00761">
    <property type="entry name" value="SPASE_I_3"/>
    <property type="match status" value="1"/>
</dbReference>
<evidence type="ECO:0000259" key="7">
    <source>
        <dbReference type="Pfam" id="PF10502"/>
    </source>
</evidence>